<protein>
    <submittedName>
        <fullName evidence="10">Uncharacterized protein</fullName>
    </submittedName>
</protein>
<evidence type="ECO:0000256" key="6">
    <source>
        <dbReference type="ARBA" id="ARBA00023157"/>
    </source>
</evidence>
<dbReference type="GO" id="GO:0008234">
    <property type="term" value="F:cysteine-type peptidase activity"/>
    <property type="evidence" value="ECO:0007669"/>
    <property type="project" value="UniProtKB-KW"/>
</dbReference>
<dbReference type="PROSITE" id="PS00640">
    <property type="entry name" value="THIOL_PROTEASE_ASN"/>
    <property type="match status" value="1"/>
</dbReference>
<evidence type="ECO:0000259" key="8">
    <source>
        <dbReference type="SMART" id="SM00645"/>
    </source>
</evidence>
<keyword evidence="7" id="KW-0472">Membrane</keyword>
<dbReference type="Gramene" id="TKV99737">
    <property type="protein sequence ID" value="TKV99737"/>
    <property type="gene ID" value="SEVIR_8G063200v2"/>
</dbReference>
<dbReference type="PROSITE" id="PS00139">
    <property type="entry name" value="THIOL_PROTEASE_CYS"/>
    <property type="match status" value="1"/>
</dbReference>
<dbReference type="InterPro" id="IPR013201">
    <property type="entry name" value="Prot_inhib_I29"/>
</dbReference>
<evidence type="ECO:0000256" key="1">
    <source>
        <dbReference type="ARBA" id="ARBA00008455"/>
    </source>
</evidence>
<dbReference type="InterPro" id="IPR000668">
    <property type="entry name" value="Peptidase_C1A_C"/>
</dbReference>
<dbReference type="InterPro" id="IPR000169">
    <property type="entry name" value="Pept_cys_AS"/>
</dbReference>
<feature type="domain" description="Cathepsin propeptide inhibitor" evidence="9">
    <location>
        <begin position="84"/>
        <end position="141"/>
    </location>
</feature>
<name>A0A4U6TCD9_SETVI</name>
<dbReference type="Proteomes" id="UP000298652">
    <property type="component" value="Chromosome 8"/>
</dbReference>
<evidence type="ECO:0000259" key="9">
    <source>
        <dbReference type="SMART" id="SM00848"/>
    </source>
</evidence>
<evidence type="ECO:0000256" key="3">
    <source>
        <dbReference type="ARBA" id="ARBA00022729"/>
    </source>
</evidence>
<keyword evidence="6" id="KW-1015">Disulfide bond</keyword>
<keyword evidence="7" id="KW-0812">Transmembrane</keyword>
<gene>
    <name evidence="10" type="ORF">SEVIR_8G063200v2</name>
</gene>
<dbReference type="SMART" id="SM00645">
    <property type="entry name" value="Pept_C1"/>
    <property type="match status" value="1"/>
</dbReference>
<dbReference type="InterPro" id="IPR038765">
    <property type="entry name" value="Papain-like_cys_pep_sf"/>
</dbReference>
<evidence type="ECO:0000256" key="4">
    <source>
        <dbReference type="ARBA" id="ARBA00022801"/>
    </source>
</evidence>
<evidence type="ECO:0000256" key="5">
    <source>
        <dbReference type="ARBA" id="ARBA00022807"/>
    </source>
</evidence>
<organism evidence="10 11">
    <name type="scientific">Setaria viridis</name>
    <name type="common">Green bristlegrass</name>
    <name type="synonym">Setaria italica subsp. viridis</name>
    <dbReference type="NCBI Taxonomy" id="4556"/>
    <lineage>
        <taxon>Eukaryota</taxon>
        <taxon>Viridiplantae</taxon>
        <taxon>Streptophyta</taxon>
        <taxon>Embryophyta</taxon>
        <taxon>Tracheophyta</taxon>
        <taxon>Spermatophyta</taxon>
        <taxon>Magnoliopsida</taxon>
        <taxon>Liliopsida</taxon>
        <taxon>Poales</taxon>
        <taxon>Poaceae</taxon>
        <taxon>PACMAD clade</taxon>
        <taxon>Panicoideae</taxon>
        <taxon>Panicodae</taxon>
        <taxon>Paniceae</taxon>
        <taxon>Cenchrinae</taxon>
        <taxon>Setaria</taxon>
    </lineage>
</organism>
<dbReference type="Pfam" id="PF00112">
    <property type="entry name" value="Peptidase_C1"/>
    <property type="match status" value="1"/>
</dbReference>
<dbReference type="PRINTS" id="PR00705">
    <property type="entry name" value="PAPAIN"/>
</dbReference>
<feature type="domain" description="Peptidase C1A papain C-terminal" evidence="8">
    <location>
        <begin position="172"/>
        <end position="380"/>
    </location>
</feature>
<accession>A0A4U6TCD9</accession>
<comment type="similarity">
    <text evidence="1">Belongs to the peptidase C1 family.</text>
</comment>
<feature type="transmembrane region" description="Helical" evidence="7">
    <location>
        <begin position="43"/>
        <end position="66"/>
    </location>
</feature>
<dbReference type="InterPro" id="IPR025660">
    <property type="entry name" value="Pept_his_AS"/>
</dbReference>
<keyword evidence="2" id="KW-0645">Protease</keyword>
<evidence type="ECO:0000256" key="7">
    <source>
        <dbReference type="SAM" id="Phobius"/>
    </source>
</evidence>
<keyword evidence="5" id="KW-0788">Thiol protease</keyword>
<dbReference type="FunFam" id="3.90.70.10:FF:000067">
    <property type="entry name" value="Senescence-specific cysteine protease"/>
    <property type="match status" value="1"/>
</dbReference>
<dbReference type="GO" id="GO:0006508">
    <property type="term" value="P:proteolysis"/>
    <property type="evidence" value="ECO:0007669"/>
    <property type="project" value="UniProtKB-KW"/>
</dbReference>
<keyword evidence="11" id="KW-1185">Reference proteome</keyword>
<keyword evidence="4" id="KW-0378">Hydrolase</keyword>
<dbReference type="EMBL" id="CM016559">
    <property type="protein sequence ID" value="TKV99737.1"/>
    <property type="molecule type" value="Genomic_DNA"/>
</dbReference>
<evidence type="ECO:0000313" key="11">
    <source>
        <dbReference type="Proteomes" id="UP000298652"/>
    </source>
</evidence>
<dbReference type="AlphaFoldDB" id="A0A4U6TCD9"/>
<dbReference type="PROSITE" id="PS00639">
    <property type="entry name" value="THIOL_PROTEASE_HIS"/>
    <property type="match status" value="1"/>
</dbReference>
<keyword evidence="3" id="KW-0732">Signal</keyword>
<dbReference type="CDD" id="cd02248">
    <property type="entry name" value="Peptidase_C1A"/>
    <property type="match status" value="1"/>
</dbReference>
<dbReference type="PANTHER" id="PTHR12411">
    <property type="entry name" value="CYSTEINE PROTEASE FAMILY C1-RELATED"/>
    <property type="match status" value="1"/>
</dbReference>
<dbReference type="InterPro" id="IPR039417">
    <property type="entry name" value="Peptidase_C1A_papain-like"/>
</dbReference>
<evidence type="ECO:0000313" key="10">
    <source>
        <dbReference type="EMBL" id="TKV99737.1"/>
    </source>
</evidence>
<dbReference type="InterPro" id="IPR025661">
    <property type="entry name" value="Pept_asp_AS"/>
</dbReference>
<dbReference type="SMART" id="SM00848">
    <property type="entry name" value="Inhibitor_I29"/>
    <property type="match status" value="1"/>
</dbReference>
<keyword evidence="7" id="KW-1133">Transmembrane helix</keyword>
<proteinExistence type="inferred from homology"/>
<reference evidence="10" key="1">
    <citation type="submission" date="2019-03" db="EMBL/GenBank/DDBJ databases">
        <title>WGS assembly of Setaria viridis.</title>
        <authorList>
            <person name="Huang P."/>
            <person name="Jenkins J."/>
            <person name="Grimwood J."/>
            <person name="Barry K."/>
            <person name="Healey A."/>
            <person name="Mamidi S."/>
            <person name="Sreedasyam A."/>
            <person name="Shu S."/>
            <person name="Feldman M."/>
            <person name="Wu J."/>
            <person name="Yu Y."/>
            <person name="Chen C."/>
            <person name="Johnson J."/>
            <person name="Rokhsar D."/>
            <person name="Baxter I."/>
            <person name="Schmutz J."/>
            <person name="Brutnell T."/>
            <person name="Kellogg E."/>
        </authorList>
    </citation>
    <scope>NUCLEOTIDE SEQUENCE [LARGE SCALE GENOMIC DNA]</scope>
</reference>
<dbReference type="InterPro" id="IPR013128">
    <property type="entry name" value="Peptidase_C1A"/>
</dbReference>
<dbReference type="SUPFAM" id="SSF54001">
    <property type="entry name" value="Cysteine proteinases"/>
    <property type="match status" value="1"/>
</dbReference>
<evidence type="ECO:0000256" key="2">
    <source>
        <dbReference type="ARBA" id="ARBA00022670"/>
    </source>
</evidence>
<dbReference type="OMA" id="MGIHTYD"/>
<dbReference type="Gene3D" id="3.90.70.10">
    <property type="entry name" value="Cysteine proteinases"/>
    <property type="match status" value="1"/>
</dbReference>
<dbReference type="Pfam" id="PF08246">
    <property type="entry name" value="Inhibitor_I29"/>
    <property type="match status" value="1"/>
</dbReference>
<sequence>MDSDQQYTLSSLQLPASIILAHTHHLHTAATAMAPYIANKKPLVTMALILLAVLTIANCICCTVAARDLPGSGSVAEAAMMVRFERWVTEHGRTYKDAAEKARRFQVFMANAIFVDSSNAAGGKKYHLAINGFADMTHDEFMARYTGYKATPATGMKMPGFQYGNVTQSEPQQAEVDWRQKGAVTGVKNQEDCGCCWAFSAVAAIEGIHHIKTGELVSLSEQQVLDCSTNGNHGCNGGNMDNAFEYIISNGGITTEDAYQYTAIQDMCQSVQPAVTIRSYQDVPRYDEDALAAAVANQPVSVGVDANNFQFYDGGVMTTDSCGTDLNHAVTIVGYGTAEDDSQYWLIKNSWGETWGEGGYLRLERGVNACGVAIQASYPVAGVNAYGVAIQASYPVA</sequence>